<proteinExistence type="predicted"/>
<name>A0A644VRG6_9ZZZZ</name>
<evidence type="ECO:0000313" key="2">
    <source>
        <dbReference type="EMBL" id="MPL93023.1"/>
    </source>
</evidence>
<sequence>MGSVARVLRFRVFRPVLHLVGEVGARHVREVFRHVDRVLIRQPPLPERELAMRRDRHVLLDEGGGGEGAGHAGADVEGMIAPERRIDHAPGGIGQPLAILAMAGGALLGIDRLAAHRVGDQRGIDLAHAAALDLVLWLGLALHPVEIGQHRLHVGAVLRQRLAVHRAAEAAVDAVLHVDHLARPLLVGGEEGGDADIGRAVRHRARVQVARGAVQRIADMLGQQVAGLGIQPHAAHQLLGVRRAEHRGEPRRLEGRAVDRGADRRTGLGHCLGRHRGGALAEVLAHEAEDLRDLLIAKLGKARHVEGARMRRGHRALPAGQGDVDERRGIFGRDRVVATEGREDAGHALAVRTVAIRAELRIAKPARRGPGGLGHQRGHHVGGACRLLRPVGGQRFHVDRHRRQIEVGEMLRRMRDHVDHAARDSGKAVLPGLQQPHHVGDGPQVAQVDGVPVLDLRARQELVALRPGAVHGDLLEADAARRVAGAAMAEALHQIGAAVPHRILRRIRGEGGAFQEGGVPVGHAPALVERETEVGFRRGLFHRRKALAEIGPERAHVGLGHLGIGGIGHRRIEVPAVRRHALAHRAVELGIAPAADAGLGIGGDVGRVNRAHRAFEGKAPRHLHPVLRGVTGDAIAKLGDVAAARDQIRACRAGEAGRHRLERRRPGEEQRRPPGQHRDHPDGGCIFPLATFLVRSHGDHFHSSALARG</sequence>
<protein>
    <submittedName>
        <fullName evidence="2">Uncharacterized protein</fullName>
    </submittedName>
</protein>
<feature type="region of interest" description="Disordered" evidence="1">
    <location>
        <begin position="654"/>
        <end position="683"/>
    </location>
</feature>
<reference evidence="2" key="1">
    <citation type="submission" date="2019-08" db="EMBL/GenBank/DDBJ databases">
        <authorList>
            <person name="Kucharzyk K."/>
            <person name="Murdoch R.W."/>
            <person name="Higgins S."/>
            <person name="Loffler F."/>
        </authorList>
    </citation>
    <scope>NUCLEOTIDE SEQUENCE</scope>
</reference>
<comment type="caution">
    <text evidence="2">The sequence shown here is derived from an EMBL/GenBank/DDBJ whole genome shotgun (WGS) entry which is preliminary data.</text>
</comment>
<accession>A0A644VRG6</accession>
<feature type="compositionally biased region" description="Basic and acidic residues" evidence="1">
    <location>
        <begin position="655"/>
        <end position="682"/>
    </location>
</feature>
<dbReference type="EMBL" id="VSSQ01000378">
    <property type="protein sequence ID" value="MPL93023.1"/>
    <property type="molecule type" value="Genomic_DNA"/>
</dbReference>
<organism evidence="2">
    <name type="scientific">bioreactor metagenome</name>
    <dbReference type="NCBI Taxonomy" id="1076179"/>
    <lineage>
        <taxon>unclassified sequences</taxon>
        <taxon>metagenomes</taxon>
        <taxon>ecological metagenomes</taxon>
    </lineage>
</organism>
<gene>
    <name evidence="2" type="ORF">SDC9_39147</name>
</gene>
<evidence type="ECO:0000256" key="1">
    <source>
        <dbReference type="SAM" id="MobiDB-lite"/>
    </source>
</evidence>
<dbReference type="AlphaFoldDB" id="A0A644VRG6"/>